<evidence type="ECO:0000313" key="3">
    <source>
        <dbReference type="Proteomes" id="UP000237351"/>
    </source>
</evidence>
<organism evidence="2 3">
    <name type="scientific">Candidatus Nucleicultrix amoebiphila FS5</name>
    <dbReference type="NCBI Taxonomy" id="1414854"/>
    <lineage>
        <taxon>Bacteria</taxon>
        <taxon>Pseudomonadati</taxon>
        <taxon>Pseudomonadota</taxon>
        <taxon>Alphaproteobacteria</taxon>
        <taxon>Holosporales</taxon>
        <taxon>Candidatus Nucleicultricaceae</taxon>
        <taxon>Candidatus Nucleicultrix</taxon>
    </lineage>
</organism>
<dbReference type="Proteomes" id="UP000237351">
    <property type="component" value="Chromosome"/>
</dbReference>
<dbReference type="PROSITE" id="PS51257">
    <property type="entry name" value="PROKAR_LIPOPROTEIN"/>
    <property type="match status" value="1"/>
</dbReference>
<dbReference type="EMBL" id="CP008743">
    <property type="protein sequence ID" value="ARN84137.1"/>
    <property type="molecule type" value="Genomic_DNA"/>
</dbReference>
<dbReference type="AlphaFoldDB" id="A0A1W6N2R6"/>
<reference evidence="2 3" key="1">
    <citation type="submission" date="2014-06" db="EMBL/GenBank/DDBJ databases">
        <title>The genome of the endonuclear symbiont Nucleicultrix amoebiphila.</title>
        <authorList>
            <person name="Schulz F."/>
            <person name="Horn M."/>
        </authorList>
    </citation>
    <scope>NUCLEOTIDE SEQUENCE [LARGE SCALE GENOMIC DNA]</scope>
    <source>
        <strain evidence="2 3">FS5</strain>
    </source>
</reference>
<gene>
    <name evidence="2" type="ORF">GQ61_00910</name>
</gene>
<protein>
    <recommendedName>
        <fullName evidence="4">C-type lysozyme inhibitor domain-containing protein</fullName>
    </recommendedName>
</protein>
<dbReference type="STRING" id="1414854.GQ61_00910"/>
<dbReference type="KEGG" id="naf:GQ61_00910"/>
<feature type="signal peptide" evidence="1">
    <location>
        <begin position="1"/>
        <end position="23"/>
    </location>
</feature>
<keyword evidence="1" id="KW-0732">Signal</keyword>
<evidence type="ECO:0008006" key="4">
    <source>
        <dbReference type="Google" id="ProtNLM"/>
    </source>
</evidence>
<proteinExistence type="predicted"/>
<name>A0A1W6N2R6_9PROT</name>
<dbReference type="RefSeq" id="WP_085783495.1">
    <property type="nucleotide sequence ID" value="NZ_CP008743.1"/>
</dbReference>
<evidence type="ECO:0000313" key="2">
    <source>
        <dbReference type="EMBL" id="ARN84137.1"/>
    </source>
</evidence>
<keyword evidence="3" id="KW-1185">Reference proteome</keyword>
<accession>A0A1W6N2R6</accession>
<feature type="chain" id="PRO_5012551945" description="C-type lysozyme inhibitor domain-containing protein" evidence="1">
    <location>
        <begin position="24"/>
        <end position="116"/>
    </location>
</feature>
<evidence type="ECO:0000256" key="1">
    <source>
        <dbReference type="SAM" id="SignalP"/>
    </source>
</evidence>
<sequence length="116" mass="11950">MKRSKKSSYISCVLVAASGLILASCESTTTTNTIQDSITINGKQIKSVEAHDSGALGLNSVTITYTDGTSTKEGLFSQPDNASYCTAGKGVCVDKSGNLISMNNGSSNIPMACSSN</sequence>